<feature type="chain" id="PRO_5004058376" evidence="1">
    <location>
        <begin position="23"/>
        <end position="331"/>
    </location>
</feature>
<reference evidence="2" key="2">
    <citation type="journal article" date="2014" name="Mol. Biochem. Parasitol.">
        <title>Capturing the variant surface glycoprotein repertoire (the VSGnome) of Trypanosoma brucei Lister 427.</title>
        <authorList>
            <person name="Cross G.A."/>
            <person name="Kim H.S."/>
            <person name="Wickstead B."/>
        </authorList>
    </citation>
    <scope>NUCLEOTIDE SEQUENCE</scope>
    <source>
        <strain evidence="2">Lister 427</strain>
    </source>
</reference>
<dbReference type="EMBL" id="KC613149">
    <property type="protein sequence ID" value="AGH60580.1"/>
    <property type="molecule type" value="Genomic_DNA"/>
</dbReference>
<dbReference type="AlphaFoldDB" id="M4TC54"/>
<organism evidence="2">
    <name type="scientific">Trypanosoma brucei</name>
    <dbReference type="NCBI Taxonomy" id="5691"/>
    <lineage>
        <taxon>Eukaryota</taxon>
        <taxon>Discoba</taxon>
        <taxon>Euglenozoa</taxon>
        <taxon>Kinetoplastea</taxon>
        <taxon>Metakinetoplastina</taxon>
        <taxon>Trypanosomatida</taxon>
        <taxon>Trypanosomatidae</taxon>
        <taxon>Trypanosoma</taxon>
    </lineage>
</organism>
<proteinExistence type="predicted"/>
<feature type="signal peptide" evidence="1">
    <location>
        <begin position="1"/>
        <end position="22"/>
    </location>
</feature>
<protein>
    <submittedName>
        <fullName evidence="2">Variant surface glycoprotein 1663</fullName>
    </submittedName>
</protein>
<keyword evidence="1" id="KW-0732">Signal</keyword>
<reference evidence="2" key="1">
    <citation type="submission" date="2013-02" db="EMBL/GenBank/DDBJ databases">
        <authorList>
            <person name="Cross G.A.M."/>
            <person name="Kim H.-S."/>
            <person name="Wickstead B."/>
        </authorList>
    </citation>
    <scope>NUCLEOTIDE SEQUENCE</scope>
    <source>
        <strain evidence="2">Lister 427</strain>
    </source>
</reference>
<name>M4TC54_9TRYP</name>
<evidence type="ECO:0000313" key="2">
    <source>
        <dbReference type="EMBL" id="AGH60580.1"/>
    </source>
</evidence>
<accession>M4TC54</accession>
<evidence type="ECO:0000256" key="1">
    <source>
        <dbReference type="SAM" id="SignalP"/>
    </source>
</evidence>
<sequence length="331" mass="35611">MLRNKGYVLVAMISFYLTELSGQATPGAAATAIADGCDEELYITKLKEHVSTISAPYESAITHLTKDMRRFALAAAAAPEIKTRCGLHGLKAAVAAALQTDEQLRRQTQAKAKAAAEALNSHLTRVARAKQLHNTQTKVKTGSLHTRKPSGAESVKILLETDSKLAGGCATLEPATTTKIKNKDIEIDKLVTMKIVDETKLDKLAGETAFTATADRSCNGLRDEAAEPDTAFHSCTFGSNGNKAAAATTRSEYSNSQKQLHIFKSKTDRECHETVAAATPSGDADAYMGRVLCEALKPAPPAAKTTYRAQVSKQTLHCFKQSQHVTRHLKT</sequence>